<accession>A0ABV8A321</accession>
<sequence length="305" mass="33921">MSGFNTASIDWLWNESKQQPHVRHWPAVQRGMVHIHDVTSLGELKKQADTFTTANAWVDFYHKTMTPERLSVAVDTLADMIDHDRGNCLGEHTIMKGHSSVLFALARGEVVTKATMSARLAVLATGLAVPENAPISTVERTQQLSEFTVSDLQLLAAQVDGIRKNQKKADLVKDILAAEEIGGLDLPLGDLVPAPKATEWLEQLVNQYVRALHDALADPVYPTQFREAVLRQAKSQVTVNALKRALEVEYWDVLEQGIEDTPEDPSIAPESISMRDWTPPVGQSTNDTPWIWAAIALVFIFWIIL</sequence>
<keyword evidence="2" id="KW-1185">Reference proteome</keyword>
<proteinExistence type="predicted"/>
<evidence type="ECO:0000313" key="2">
    <source>
        <dbReference type="Proteomes" id="UP001595617"/>
    </source>
</evidence>
<comment type="caution">
    <text evidence="1">The sequence shown here is derived from an EMBL/GenBank/DDBJ whole genome shotgun (WGS) entry which is preliminary data.</text>
</comment>
<evidence type="ECO:0000313" key="1">
    <source>
        <dbReference type="EMBL" id="MFC3853770.1"/>
    </source>
</evidence>
<dbReference type="RefSeq" id="WP_380697236.1">
    <property type="nucleotide sequence ID" value="NZ_JBHRYR010000003.1"/>
</dbReference>
<reference evidence="2" key="1">
    <citation type="journal article" date="2019" name="Int. J. Syst. Evol. Microbiol.">
        <title>The Global Catalogue of Microorganisms (GCM) 10K type strain sequencing project: providing services to taxonomists for standard genome sequencing and annotation.</title>
        <authorList>
            <consortium name="The Broad Institute Genomics Platform"/>
            <consortium name="The Broad Institute Genome Sequencing Center for Infectious Disease"/>
            <person name="Wu L."/>
            <person name="Ma J."/>
        </authorList>
    </citation>
    <scope>NUCLEOTIDE SEQUENCE [LARGE SCALE GENOMIC DNA]</scope>
    <source>
        <strain evidence="2">IBRC 10765</strain>
    </source>
</reference>
<protein>
    <submittedName>
        <fullName evidence="1">Uncharacterized protein</fullName>
    </submittedName>
</protein>
<organism evidence="1 2">
    <name type="scientific">Saccharospirillum mangrovi</name>
    <dbReference type="NCBI Taxonomy" id="2161747"/>
    <lineage>
        <taxon>Bacteria</taxon>
        <taxon>Pseudomonadati</taxon>
        <taxon>Pseudomonadota</taxon>
        <taxon>Gammaproteobacteria</taxon>
        <taxon>Oceanospirillales</taxon>
        <taxon>Saccharospirillaceae</taxon>
        <taxon>Saccharospirillum</taxon>
    </lineage>
</organism>
<dbReference type="Proteomes" id="UP001595617">
    <property type="component" value="Unassembled WGS sequence"/>
</dbReference>
<gene>
    <name evidence="1" type="ORF">ACFOOG_13080</name>
</gene>
<name>A0ABV8A321_9GAMM</name>
<dbReference type="EMBL" id="JBHRYR010000003">
    <property type="protein sequence ID" value="MFC3853770.1"/>
    <property type="molecule type" value="Genomic_DNA"/>
</dbReference>